<accession>A0A399RQP4</accession>
<dbReference type="InterPro" id="IPR050447">
    <property type="entry name" value="Erg6_SMT_methyltransf"/>
</dbReference>
<dbReference type="GO" id="GO:0008757">
    <property type="term" value="F:S-adenosylmethionine-dependent methyltransferase activity"/>
    <property type="evidence" value="ECO:0007669"/>
    <property type="project" value="InterPro"/>
</dbReference>
<protein>
    <submittedName>
        <fullName evidence="3">Class I SAM-dependent methyltransferase</fullName>
    </submittedName>
</protein>
<dbReference type="CDD" id="cd02440">
    <property type="entry name" value="AdoMet_MTases"/>
    <property type="match status" value="1"/>
</dbReference>
<evidence type="ECO:0000256" key="1">
    <source>
        <dbReference type="ARBA" id="ARBA00022679"/>
    </source>
</evidence>
<evidence type="ECO:0000259" key="2">
    <source>
        <dbReference type="Pfam" id="PF08241"/>
    </source>
</evidence>
<organism evidence="3 4">
    <name type="scientific">Henriciella mobilis</name>
    <dbReference type="NCBI Taxonomy" id="2305467"/>
    <lineage>
        <taxon>Bacteria</taxon>
        <taxon>Pseudomonadati</taxon>
        <taxon>Pseudomonadota</taxon>
        <taxon>Alphaproteobacteria</taxon>
        <taxon>Hyphomonadales</taxon>
        <taxon>Hyphomonadaceae</taxon>
        <taxon>Henriciella</taxon>
    </lineage>
</organism>
<dbReference type="EMBL" id="QWFX01000005">
    <property type="protein sequence ID" value="RIJ32309.1"/>
    <property type="molecule type" value="Genomic_DNA"/>
</dbReference>
<dbReference type="Gene3D" id="3.40.50.150">
    <property type="entry name" value="Vaccinia Virus protein VP39"/>
    <property type="match status" value="1"/>
</dbReference>
<keyword evidence="1 3" id="KW-0808">Transferase</keyword>
<dbReference type="PANTHER" id="PTHR44068">
    <property type="entry name" value="ZGC:194242"/>
    <property type="match status" value="1"/>
</dbReference>
<proteinExistence type="predicted"/>
<evidence type="ECO:0000313" key="3">
    <source>
        <dbReference type="EMBL" id="RIJ32309.1"/>
    </source>
</evidence>
<reference evidence="3 4" key="1">
    <citation type="submission" date="2018-08" db="EMBL/GenBank/DDBJ databases">
        <title>Henriciella mobilis sp. nov., isolated from seawater.</title>
        <authorList>
            <person name="Cheng H."/>
            <person name="Wu Y.-H."/>
            <person name="Xu X.-W."/>
            <person name="Guo L.-L."/>
        </authorList>
    </citation>
    <scope>NUCLEOTIDE SEQUENCE [LARGE SCALE GENOMIC DNA]</scope>
    <source>
        <strain evidence="3 4">JN25</strain>
    </source>
</reference>
<dbReference type="RefSeq" id="WP_119374390.1">
    <property type="nucleotide sequence ID" value="NZ_QWFX01000005.1"/>
</dbReference>
<dbReference type="InterPro" id="IPR013216">
    <property type="entry name" value="Methyltransf_11"/>
</dbReference>
<dbReference type="GO" id="GO:0032259">
    <property type="term" value="P:methylation"/>
    <property type="evidence" value="ECO:0007669"/>
    <property type="project" value="UniProtKB-KW"/>
</dbReference>
<gene>
    <name evidence="3" type="ORF">D1223_00120</name>
</gene>
<dbReference type="InterPro" id="IPR029063">
    <property type="entry name" value="SAM-dependent_MTases_sf"/>
</dbReference>
<evidence type="ECO:0000313" key="4">
    <source>
        <dbReference type="Proteomes" id="UP000266385"/>
    </source>
</evidence>
<sequence length="264" mass="30654">MEYDEAADVARHRDEVTGLAGLVKHFEWKSEGYELGIDIGGGEGLHAPWILDFVDRLIISDIVKFRKAKEGLHAHEIRNKLERYDVDLDLSRVEFHYADAMDLPYKSNLFDFAISINAFEHIPDPGKALAEILRVTKSGALIIIQFDPLWNSPFGHHLPHLVTEPWAHVINSEEDFENIILENGGSETDIQIFRNDMNGRPFEYYNELFAKNFKHFTRYNFNYWAKNEEEEPNMSHPNFQQARDMGYSEENLIVRGVQFVGLRK</sequence>
<dbReference type="Pfam" id="PF08241">
    <property type="entry name" value="Methyltransf_11"/>
    <property type="match status" value="1"/>
</dbReference>
<dbReference type="Proteomes" id="UP000266385">
    <property type="component" value="Unassembled WGS sequence"/>
</dbReference>
<dbReference type="SUPFAM" id="SSF53335">
    <property type="entry name" value="S-adenosyl-L-methionine-dependent methyltransferases"/>
    <property type="match status" value="1"/>
</dbReference>
<keyword evidence="3" id="KW-0489">Methyltransferase</keyword>
<dbReference type="OrthoDB" id="8153637at2"/>
<keyword evidence="4" id="KW-1185">Reference proteome</keyword>
<dbReference type="AlphaFoldDB" id="A0A399RQP4"/>
<name>A0A399RQP4_9PROT</name>
<feature type="domain" description="Methyltransferase type 11" evidence="2">
    <location>
        <begin position="38"/>
        <end position="144"/>
    </location>
</feature>
<comment type="caution">
    <text evidence="3">The sequence shown here is derived from an EMBL/GenBank/DDBJ whole genome shotgun (WGS) entry which is preliminary data.</text>
</comment>
<dbReference type="PANTHER" id="PTHR44068:SF11">
    <property type="entry name" value="GERANYL DIPHOSPHATE 2-C-METHYLTRANSFERASE"/>
    <property type="match status" value="1"/>
</dbReference>